<dbReference type="AlphaFoldDB" id="A0AAV9C9Z5"/>
<accession>A0AAV9C9Z5</accession>
<reference evidence="1" key="2">
    <citation type="submission" date="2023-06" db="EMBL/GenBank/DDBJ databases">
        <authorList>
            <person name="Ma L."/>
            <person name="Liu K.-W."/>
            <person name="Li Z."/>
            <person name="Hsiao Y.-Y."/>
            <person name="Qi Y."/>
            <person name="Fu T."/>
            <person name="Tang G."/>
            <person name="Zhang D."/>
            <person name="Sun W.-H."/>
            <person name="Liu D.-K."/>
            <person name="Li Y."/>
            <person name="Chen G.-Z."/>
            <person name="Liu X.-D."/>
            <person name="Liao X.-Y."/>
            <person name="Jiang Y.-T."/>
            <person name="Yu X."/>
            <person name="Hao Y."/>
            <person name="Huang J."/>
            <person name="Zhao X.-W."/>
            <person name="Ke S."/>
            <person name="Chen Y.-Y."/>
            <person name="Wu W.-L."/>
            <person name="Hsu J.-L."/>
            <person name="Lin Y.-F."/>
            <person name="Huang M.-D."/>
            <person name="Li C.-Y."/>
            <person name="Huang L."/>
            <person name="Wang Z.-W."/>
            <person name="Zhao X."/>
            <person name="Zhong W.-Y."/>
            <person name="Peng D.-H."/>
            <person name="Ahmad S."/>
            <person name="Lan S."/>
            <person name="Zhang J.-S."/>
            <person name="Tsai W.-C."/>
            <person name="Van De Peer Y."/>
            <person name="Liu Z.-J."/>
        </authorList>
    </citation>
    <scope>NUCLEOTIDE SEQUENCE</scope>
    <source>
        <strain evidence="1">CP</strain>
        <tissue evidence="1">Leaves</tissue>
    </source>
</reference>
<keyword evidence="2" id="KW-1185">Reference proteome</keyword>
<reference evidence="1" key="1">
    <citation type="journal article" date="2023" name="Nat. Commun.">
        <title>Diploid and tetraploid genomes of Acorus and the evolution of monocots.</title>
        <authorList>
            <person name="Ma L."/>
            <person name="Liu K.W."/>
            <person name="Li Z."/>
            <person name="Hsiao Y.Y."/>
            <person name="Qi Y."/>
            <person name="Fu T."/>
            <person name="Tang G.D."/>
            <person name="Zhang D."/>
            <person name="Sun W.H."/>
            <person name="Liu D.K."/>
            <person name="Li Y."/>
            <person name="Chen G.Z."/>
            <person name="Liu X.D."/>
            <person name="Liao X.Y."/>
            <person name="Jiang Y.T."/>
            <person name="Yu X."/>
            <person name="Hao Y."/>
            <person name="Huang J."/>
            <person name="Zhao X.W."/>
            <person name="Ke S."/>
            <person name="Chen Y.Y."/>
            <person name="Wu W.L."/>
            <person name="Hsu J.L."/>
            <person name="Lin Y.F."/>
            <person name="Huang M.D."/>
            <person name="Li C.Y."/>
            <person name="Huang L."/>
            <person name="Wang Z.W."/>
            <person name="Zhao X."/>
            <person name="Zhong W.Y."/>
            <person name="Peng D.H."/>
            <person name="Ahmad S."/>
            <person name="Lan S."/>
            <person name="Zhang J.S."/>
            <person name="Tsai W.C."/>
            <person name="Van de Peer Y."/>
            <person name="Liu Z.J."/>
        </authorList>
    </citation>
    <scope>NUCLEOTIDE SEQUENCE</scope>
    <source>
        <strain evidence="1">CP</strain>
    </source>
</reference>
<evidence type="ECO:0000313" key="1">
    <source>
        <dbReference type="EMBL" id="KAK1285587.1"/>
    </source>
</evidence>
<evidence type="ECO:0000313" key="2">
    <source>
        <dbReference type="Proteomes" id="UP001180020"/>
    </source>
</evidence>
<protein>
    <submittedName>
        <fullName evidence="1">Uncharacterized protein</fullName>
    </submittedName>
</protein>
<comment type="caution">
    <text evidence="1">The sequence shown here is derived from an EMBL/GenBank/DDBJ whole genome shotgun (WGS) entry which is preliminary data.</text>
</comment>
<dbReference type="EMBL" id="JAUJYO010000020">
    <property type="protein sequence ID" value="KAK1285587.1"/>
    <property type="molecule type" value="Genomic_DNA"/>
</dbReference>
<organism evidence="1 2">
    <name type="scientific">Acorus calamus</name>
    <name type="common">Sweet flag</name>
    <dbReference type="NCBI Taxonomy" id="4465"/>
    <lineage>
        <taxon>Eukaryota</taxon>
        <taxon>Viridiplantae</taxon>
        <taxon>Streptophyta</taxon>
        <taxon>Embryophyta</taxon>
        <taxon>Tracheophyta</taxon>
        <taxon>Spermatophyta</taxon>
        <taxon>Magnoliopsida</taxon>
        <taxon>Liliopsida</taxon>
        <taxon>Acoraceae</taxon>
        <taxon>Acorus</taxon>
    </lineage>
</organism>
<name>A0AAV9C9Z5_ACOCL</name>
<gene>
    <name evidence="1" type="ORF">QJS10_CPB20g01550</name>
</gene>
<sequence>MGSMPVTMRFLFHGMIELDCRVLTRENCKVEKWYKDVDDEEHFGLSWRGCEVHEVDKAQWDDHARPEPCGGAGGWVLYRYSQVV</sequence>
<dbReference type="Proteomes" id="UP001180020">
    <property type="component" value="Unassembled WGS sequence"/>
</dbReference>
<proteinExistence type="predicted"/>